<protein>
    <submittedName>
        <fullName evidence="2">Uncharacterized protein</fullName>
    </submittedName>
</protein>
<evidence type="ECO:0000256" key="1">
    <source>
        <dbReference type="SAM" id="MobiDB-lite"/>
    </source>
</evidence>
<keyword evidence="3" id="KW-1185">Reference proteome</keyword>
<accession>A0ABW0DQI5</accession>
<organism evidence="2 3">
    <name type="scientific">Streptomyces atrovirens</name>
    <dbReference type="NCBI Taxonomy" id="285556"/>
    <lineage>
        <taxon>Bacteria</taxon>
        <taxon>Bacillati</taxon>
        <taxon>Actinomycetota</taxon>
        <taxon>Actinomycetes</taxon>
        <taxon>Kitasatosporales</taxon>
        <taxon>Streptomycetaceae</taxon>
        <taxon>Streptomyces</taxon>
    </lineage>
</organism>
<name>A0ABW0DQI5_9ACTN</name>
<comment type="caution">
    <text evidence="2">The sequence shown here is derived from an EMBL/GenBank/DDBJ whole genome shotgun (WGS) entry which is preliminary data.</text>
</comment>
<proteinExistence type="predicted"/>
<evidence type="ECO:0000313" key="3">
    <source>
        <dbReference type="Proteomes" id="UP001596035"/>
    </source>
</evidence>
<feature type="region of interest" description="Disordered" evidence="1">
    <location>
        <begin position="54"/>
        <end position="73"/>
    </location>
</feature>
<dbReference type="EMBL" id="JBHSKN010000012">
    <property type="protein sequence ID" value="MFC5241117.1"/>
    <property type="molecule type" value="Genomic_DNA"/>
</dbReference>
<evidence type="ECO:0000313" key="2">
    <source>
        <dbReference type="EMBL" id="MFC5241117.1"/>
    </source>
</evidence>
<dbReference type="Proteomes" id="UP001596035">
    <property type="component" value="Unassembled WGS sequence"/>
</dbReference>
<gene>
    <name evidence="2" type="ORF">ACFPWV_14520</name>
</gene>
<sequence>MLRTFRRKPYSLLPPEEAEVHPAGLQERQILDTCTHRFLDGTGPEVAAALGHPHRERIARPGPQRGSASAPPR</sequence>
<reference evidence="3" key="1">
    <citation type="journal article" date="2019" name="Int. J. Syst. Evol. Microbiol.">
        <title>The Global Catalogue of Microorganisms (GCM) 10K type strain sequencing project: providing services to taxonomists for standard genome sequencing and annotation.</title>
        <authorList>
            <consortium name="The Broad Institute Genomics Platform"/>
            <consortium name="The Broad Institute Genome Sequencing Center for Infectious Disease"/>
            <person name="Wu L."/>
            <person name="Ma J."/>
        </authorList>
    </citation>
    <scope>NUCLEOTIDE SEQUENCE [LARGE SCALE GENOMIC DNA]</scope>
    <source>
        <strain evidence="3">CGMCC 4.7131</strain>
    </source>
</reference>
<dbReference type="RefSeq" id="WP_344569217.1">
    <property type="nucleotide sequence ID" value="NZ_BAAATG010000059.1"/>
</dbReference>